<keyword evidence="8 14" id="KW-1133">Transmembrane helix</keyword>
<dbReference type="InterPro" id="IPR045024">
    <property type="entry name" value="NDH-2"/>
</dbReference>
<feature type="domain" description="External alternative NADH-ubiquinone oxidoreductase-like C-terminal" evidence="16">
    <location>
        <begin position="677"/>
        <end position="733"/>
    </location>
</feature>
<proteinExistence type="inferred from homology"/>
<comment type="catalytic activity">
    <reaction evidence="12">
        <text>a quinone + NADH + H(+) = a quinol + NAD(+)</text>
        <dbReference type="Rhea" id="RHEA:46160"/>
        <dbReference type="ChEBI" id="CHEBI:15378"/>
        <dbReference type="ChEBI" id="CHEBI:24646"/>
        <dbReference type="ChEBI" id="CHEBI:57540"/>
        <dbReference type="ChEBI" id="CHEBI:57945"/>
        <dbReference type="ChEBI" id="CHEBI:132124"/>
        <dbReference type="EC" id="1.6.5.9"/>
    </reaction>
</comment>
<dbReference type="Pfam" id="PF22366">
    <property type="entry name" value="NDH2_C"/>
    <property type="match status" value="1"/>
</dbReference>
<feature type="transmembrane region" description="Helical" evidence="14">
    <location>
        <begin position="57"/>
        <end position="75"/>
    </location>
</feature>
<evidence type="ECO:0000256" key="11">
    <source>
        <dbReference type="ARBA" id="ARBA00023136"/>
    </source>
</evidence>
<feature type="transmembrane region" description="Helical" evidence="14">
    <location>
        <begin position="211"/>
        <end position="233"/>
    </location>
</feature>
<comment type="subcellular location">
    <subcellularLocation>
        <location evidence="1">Membrane</location>
        <topology evidence="1">Multi-pass membrane protein</topology>
    </subcellularLocation>
</comment>
<dbReference type="Proteomes" id="UP000635384">
    <property type="component" value="Unassembled WGS sequence"/>
</dbReference>
<dbReference type="PRINTS" id="PR00368">
    <property type="entry name" value="FADPNR"/>
</dbReference>
<keyword evidence="6" id="KW-0274">FAD</keyword>
<dbReference type="SUPFAM" id="SSF51905">
    <property type="entry name" value="FAD/NAD(P)-binding domain"/>
    <property type="match status" value="2"/>
</dbReference>
<evidence type="ECO:0000256" key="3">
    <source>
        <dbReference type="ARBA" id="ARBA00012637"/>
    </source>
</evidence>
<evidence type="ECO:0000259" key="16">
    <source>
        <dbReference type="Pfam" id="PF22366"/>
    </source>
</evidence>
<dbReference type="EMBL" id="JACXLC010000001">
    <property type="protein sequence ID" value="MBD2841540.1"/>
    <property type="molecule type" value="Genomic_DNA"/>
</dbReference>
<keyword evidence="5 14" id="KW-0812">Transmembrane</keyword>
<dbReference type="RefSeq" id="WP_190787076.1">
    <property type="nucleotide sequence ID" value="NZ_JACXLC010000001.1"/>
</dbReference>
<dbReference type="PRINTS" id="PR00411">
    <property type="entry name" value="PNDRDTASEI"/>
</dbReference>
<keyword evidence="7" id="KW-0809">Transit peptide</keyword>
<evidence type="ECO:0000256" key="9">
    <source>
        <dbReference type="ARBA" id="ARBA00023002"/>
    </source>
</evidence>
<dbReference type="InterPro" id="IPR036188">
    <property type="entry name" value="FAD/NAD-bd_sf"/>
</dbReference>
<dbReference type="Pfam" id="PF07681">
    <property type="entry name" value="DoxX"/>
    <property type="match status" value="1"/>
</dbReference>
<evidence type="ECO:0000259" key="15">
    <source>
        <dbReference type="Pfam" id="PF07992"/>
    </source>
</evidence>
<evidence type="ECO:0000256" key="8">
    <source>
        <dbReference type="ARBA" id="ARBA00022989"/>
    </source>
</evidence>
<dbReference type="PANTHER" id="PTHR43706">
    <property type="entry name" value="NADH DEHYDROGENASE"/>
    <property type="match status" value="1"/>
</dbReference>
<evidence type="ECO:0000256" key="13">
    <source>
        <dbReference type="SAM" id="MobiDB-lite"/>
    </source>
</evidence>
<evidence type="ECO:0000256" key="5">
    <source>
        <dbReference type="ARBA" id="ARBA00022692"/>
    </source>
</evidence>
<feature type="domain" description="FAD/NAD(P)-binding" evidence="15">
    <location>
        <begin position="331"/>
        <end position="653"/>
    </location>
</feature>
<comment type="caution">
    <text evidence="17">The sequence shown here is derived from an EMBL/GenBank/DDBJ whole genome shotgun (WGS) entry which is preliminary data.</text>
</comment>
<comment type="similarity">
    <text evidence="2">Belongs to the NADH dehydrogenase family.</text>
</comment>
<organism evidence="17 18">
    <name type="scientific">Erythrobacter rubeus</name>
    <dbReference type="NCBI Taxonomy" id="2760803"/>
    <lineage>
        <taxon>Bacteria</taxon>
        <taxon>Pseudomonadati</taxon>
        <taxon>Pseudomonadota</taxon>
        <taxon>Alphaproteobacteria</taxon>
        <taxon>Sphingomonadales</taxon>
        <taxon>Erythrobacteraceae</taxon>
        <taxon>Erythrobacter/Porphyrobacter group</taxon>
        <taxon>Erythrobacter</taxon>
    </lineage>
</organism>
<evidence type="ECO:0000256" key="6">
    <source>
        <dbReference type="ARBA" id="ARBA00022827"/>
    </source>
</evidence>
<evidence type="ECO:0000256" key="7">
    <source>
        <dbReference type="ARBA" id="ARBA00022946"/>
    </source>
</evidence>
<dbReference type="Pfam" id="PF07992">
    <property type="entry name" value="Pyr_redox_2"/>
    <property type="match status" value="1"/>
</dbReference>
<evidence type="ECO:0000256" key="4">
    <source>
        <dbReference type="ARBA" id="ARBA00022630"/>
    </source>
</evidence>
<evidence type="ECO:0000313" key="17">
    <source>
        <dbReference type="EMBL" id="MBD2841540.1"/>
    </source>
</evidence>
<dbReference type="InterPro" id="IPR054585">
    <property type="entry name" value="NDH2-like_C"/>
</dbReference>
<sequence>MMARTAQAAEHGDPSLEGSSSGDPGKGRELLQEERLSPFVRVTLRRWAKWYSGGAELFWPFTDLAIRFFVAFWFLRSGLVKASDWDTAVYLAANEYPVSWMGPMEAAATGLTIELVGPILLLAGFFTRPAAIAMAALTIISQAVYVPTTSNLMVAAILVWYVAHGPAAFSLDRVLSSGLKQSAMPLARPTIIVGEWLRDNVAPIAMMATRVWLAVGLFAYADLFEPSIALATWLPTSIFTGMPDWLAVTFGVLMLIGFAASFVSYALVIVIGFTMIAGAHPNVTLFPFLLLAIYEARGAGVVSVDRLIGGWMERNILFDRDYSDIPADWPHIVVVGAGFGGLAAVERLKRLPVRITLIDKRNYHLFQPLLYQIATATLNPADIATPIRSLFRADGNVRVLKGEVSAIDAEAKTITYGENQTLQFDKLVLATGATHSYFGKDEWGAFAPGLKTIEDGVAVRASILNAFEQAEACDDPEKIERLLTFVVVGAGPTGVELAGAIAELARINVAREFRTVDPATARVILVQSGDRILPAFPQELSDKAAASLEDLGVEIRTGCRVTDIAKEHVQIGDDARIDTETVLWAAGVTASPAATWLGAQADRSGRIQVNDYLRVKGKDGVFEDIFAIGDTAGSNAWNGNPVPGLAPAAKQAGAYVSRVVEAELLDVECPGPFEYKHQGSLATIGRKSAVADFGSLKLSGNSAWWLWGIVHVGFLTGMRNRVTVVVNWMWNFFAQHSGVRLITEKQV</sequence>
<keyword evidence="4" id="KW-0285">Flavoprotein</keyword>
<evidence type="ECO:0000256" key="10">
    <source>
        <dbReference type="ARBA" id="ARBA00023027"/>
    </source>
</evidence>
<evidence type="ECO:0000256" key="2">
    <source>
        <dbReference type="ARBA" id="ARBA00005272"/>
    </source>
</evidence>
<keyword evidence="9" id="KW-0560">Oxidoreductase</keyword>
<gene>
    <name evidence="17" type="ORF">IB285_04615</name>
</gene>
<protein>
    <recommendedName>
        <fullName evidence="3">NADH:ubiquinone reductase (non-electrogenic)</fullName>
        <ecNumber evidence="3">1.6.5.9</ecNumber>
    </recommendedName>
</protein>
<accession>A0ABR8KM54</accession>
<evidence type="ECO:0000313" key="18">
    <source>
        <dbReference type="Proteomes" id="UP000635384"/>
    </source>
</evidence>
<feature type="transmembrane region" description="Helical" evidence="14">
    <location>
        <begin position="245"/>
        <end position="273"/>
    </location>
</feature>
<dbReference type="Gene3D" id="3.50.50.100">
    <property type="match status" value="1"/>
</dbReference>
<dbReference type="InterPro" id="IPR023753">
    <property type="entry name" value="FAD/NAD-binding_dom"/>
</dbReference>
<evidence type="ECO:0000256" key="12">
    <source>
        <dbReference type="ARBA" id="ARBA00047599"/>
    </source>
</evidence>
<keyword evidence="11 14" id="KW-0472">Membrane</keyword>
<keyword evidence="10" id="KW-0520">NAD</keyword>
<dbReference type="InterPro" id="IPR032808">
    <property type="entry name" value="DoxX"/>
</dbReference>
<reference evidence="17 18" key="1">
    <citation type="submission" date="2020-09" db="EMBL/GenBank/DDBJ databases">
        <authorList>
            <person name="Yoon J.-W."/>
        </authorList>
    </citation>
    <scope>NUCLEOTIDE SEQUENCE [LARGE SCALE GENOMIC DNA]</scope>
    <source>
        <strain evidence="17 18">KMU-140</strain>
    </source>
</reference>
<dbReference type="PANTHER" id="PTHR43706:SF47">
    <property type="entry name" value="EXTERNAL NADH-UBIQUINONE OXIDOREDUCTASE 1, MITOCHONDRIAL-RELATED"/>
    <property type="match status" value="1"/>
</dbReference>
<name>A0ABR8KM54_9SPHN</name>
<evidence type="ECO:0000256" key="1">
    <source>
        <dbReference type="ARBA" id="ARBA00004141"/>
    </source>
</evidence>
<dbReference type="EC" id="1.6.5.9" evidence="3"/>
<feature type="region of interest" description="Disordered" evidence="13">
    <location>
        <begin position="1"/>
        <end position="28"/>
    </location>
</feature>
<keyword evidence="18" id="KW-1185">Reference proteome</keyword>
<evidence type="ECO:0000256" key="14">
    <source>
        <dbReference type="SAM" id="Phobius"/>
    </source>
</evidence>